<feature type="signal peptide" evidence="1">
    <location>
        <begin position="1"/>
        <end position="20"/>
    </location>
</feature>
<feature type="chain" id="PRO_5003308727" evidence="1">
    <location>
        <begin position="21"/>
        <end position="357"/>
    </location>
</feature>
<evidence type="ECO:0000256" key="1">
    <source>
        <dbReference type="SAM" id="SignalP"/>
    </source>
</evidence>
<name>F3ZUF7_9BACE</name>
<dbReference type="InterPro" id="IPR023614">
    <property type="entry name" value="Porin_dom_sf"/>
</dbReference>
<sequence length="357" mass="40316">MMKRLLTASLSLLFCLGASAQVNFGEVVNTLGERLTFSGYAQAGYTYEHQYNNQNTFDMKRVSLTINGQITDRWSASVTLDPKNGTALEYYTDYVFCPYFKAKFGQFKTPYTFENQLSSAAIDLINGGSQAMRYLVGTDGSDVMNYKNTGRDLGFMVYGDFLYGLFDYTLAIMNGQGYNKSDRNSQKDFVGRLNFNLGDNFKLGGSFILGRGNAIADYTPLGITEGENYKRNRWAISAKYKSDLLDLTSEYLAGNDNGAKSKGCYATAIFHLNNKFDIVTSYDYFNTRQFDGVSDKEKMDDLTSFKGIAPGEIQNNYIAGFQYWFYPKCRIQVQYVYNDCHVQKNTSSILTQLQVAF</sequence>
<evidence type="ECO:0000313" key="2">
    <source>
        <dbReference type="EMBL" id="EGJ72405.1"/>
    </source>
</evidence>
<dbReference type="Gene3D" id="2.40.160.10">
    <property type="entry name" value="Porin"/>
    <property type="match status" value="1"/>
</dbReference>
<dbReference type="eggNOG" id="COG3746">
    <property type="taxonomic scope" value="Bacteria"/>
</dbReference>
<dbReference type="Proteomes" id="UP000018439">
    <property type="component" value="Chromosome"/>
</dbReference>
<proteinExistence type="predicted"/>
<keyword evidence="3" id="KW-1185">Reference proteome</keyword>
<gene>
    <name evidence="2" type="ORF">Bcop_2243</name>
</gene>
<dbReference type="STRING" id="679937.Bcop_2243"/>
<dbReference type="SUPFAM" id="SSF56935">
    <property type="entry name" value="Porins"/>
    <property type="match status" value="1"/>
</dbReference>
<organism evidence="2 3">
    <name type="scientific">Bacteroides coprosuis DSM 18011</name>
    <dbReference type="NCBI Taxonomy" id="679937"/>
    <lineage>
        <taxon>Bacteria</taxon>
        <taxon>Pseudomonadati</taxon>
        <taxon>Bacteroidota</taxon>
        <taxon>Bacteroidia</taxon>
        <taxon>Bacteroidales</taxon>
        <taxon>Bacteroidaceae</taxon>
        <taxon>Bacteroides</taxon>
    </lineage>
</organism>
<dbReference type="AlphaFoldDB" id="F3ZUF7"/>
<reference evidence="2 3" key="1">
    <citation type="journal article" date="2011" name="Stand. Genomic Sci.">
        <title>Non-contiguous finished genome sequence of Bacteroides coprosuis type strain (PC139).</title>
        <authorList>
            <person name="Land M."/>
            <person name="Held B."/>
            <person name="Gronow S."/>
            <person name="Abt B."/>
            <person name="Lucas S."/>
            <person name="Del Rio T.G."/>
            <person name="Nolan M."/>
            <person name="Tice H."/>
            <person name="Cheng J.F."/>
            <person name="Pitluck S."/>
            <person name="Liolios K."/>
            <person name="Pagani I."/>
            <person name="Ivanova N."/>
            <person name="Mavromatis K."/>
            <person name="Mikhailova N."/>
            <person name="Pati A."/>
            <person name="Tapia R."/>
            <person name="Han C."/>
            <person name="Goodwin L."/>
            <person name="Chen A."/>
            <person name="Palaniappan K."/>
            <person name="Hauser L."/>
            <person name="Brambilla E.M."/>
            <person name="Rohde M."/>
            <person name="Goker M."/>
            <person name="Detter J.C."/>
            <person name="Woyke T."/>
            <person name="Bristow J."/>
            <person name="Eisen J.A."/>
            <person name="Markowitz V."/>
            <person name="Hugenholtz P."/>
            <person name="Kyrpides N.C."/>
            <person name="Klenk H.P."/>
            <person name="Lapidus A."/>
        </authorList>
    </citation>
    <scope>NUCLEOTIDE SEQUENCE</scope>
    <source>
        <strain evidence="2 3">DSM 18011</strain>
    </source>
</reference>
<dbReference type="EMBL" id="CM001167">
    <property type="protein sequence ID" value="EGJ72405.1"/>
    <property type="molecule type" value="Genomic_DNA"/>
</dbReference>
<dbReference type="HOGENOM" id="CLU_063445_0_0_10"/>
<evidence type="ECO:0000313" key="3">
    <source>
        <dbReference type="Proteomes" id="UP000018439"/>
    </source>
</evidence>
<protein>
    <submittedName>
        <fullName evidence="2">Phosphate-selective porin O and P</fullName>
    </submittedName>
</protein>
<keyword evidence="1" id="KW-0732">Signal</keyword>
<accession>F3ZUF7</accession>